<sequence length="183" mass="20909">MPLPPTTAQRTRKHVRSVQLEGYRRDDGCWDIEARLTDVKDHDYPLSSGLRRRGEPVHDMSVRVTIDHQMTIRDAAACIDGMPYVGYCDRITTDYAQLVGLNLFHGFRTAVKQLFRGTRGCSHLSELLMFLPTAALQTFASDVPDSDDSAHKPYQLDRCHALESHSDAVQRYYPRWYRGQKPG</sequence>
<dbReference type="Pfam" id="PF11136">
    <property type="entry name" value="DUF2889"/>
    <property type="match status" value="1"/>
</dbReference>
<proteinExistence type="predicted"/>
<organism evidence="1 2">
    <name type="scientific">Candidatus Accumulibacter adjunctus</name>
    <dbReference type="NCBI Taxonomy" id="1454001"/>
    <lineage>
        <taxon>Bacteria</taxon>
        <taxon>Pseudomonadati</taxon>
        <taxon>Pseudomonadota</taxon>
        <taxon>Betaproteobacteria</taxon>
        <taxon>Candidatus Accumulibacter</taxon>
    </lineage>
</organism>
<dbReference type="STRING" id="1454001.AW08_02072"/>
<evidence type="ECO:0000313" key="1">
    <source>
        <dbReference type="EMBL" id="EXI67237.1"/>
    </source>
</evidence>
<dbReference type="PATRIC" id="fig|1454001.3.peg.2119"/>
<dbReference type="Proteomes" id="UP000020218">
    <property type="component" value="Unassembled WGS sequence"/>
</dbReference>
<name>A0A011NRK1_9PROT</name>
<comment type="caution">
    <text evidence="1">The sequence shown here is derived from an EMBL/GenBank/DDBJ whole genome shotgun (WGS) entry which is preliminary data.</text>
</comment>
<evidence type="ECO:0008006" key="3">
    <source>
        <dbReference type="Google" id="ProtNLM"/>
    </source>
</evidence>
<keyword evidence="2" id="KW-1185">Reference proteome</keyword>
<evidence type="ECO:0000313" key="2">
    <source>
        <dbReference type="Proteomes" id="UP000020218"/>
    </source>
</evidence>
<reference evidence="1" key="1">
    <citation type="submission" date="2014-02" db="EMBL/GenBank/DDBJ databases">
        <title>Expanding our view of genomic diversity in Candidatus Accumulibacter clades.</title>
        <authorList>
            <person name="Skennerton C.T."/>
            <person name="Barr J.J."/>
            <person name="Slater F.R."/>
            <person name="Bond P.L."/>
            <person name="Tyson G.W."/>
        </authorList>
    </citation>
    <scope>NUCLEOTIDE SEQUENCE [LARGE SCALE GENOMIC DNA]</scope>
</reference>
<dbReference type="EMBL" id="JFAX01000011">
    <property type="protein sequence ID" value="EXI67237.1"/>
    <property type="molecule type" value="Genomic_DNA"/>
</dbReference>
<gene>
    <name evidence="1" type="ORF">AW08_02072</name>
</gene>
<dbReference type="InterPro" id="IPR021312">
    <property type="entry name" value="DUF2889"/>
</dbReference>
<accession>A0A011NRK1</accession>
<protein>
    <recommendedName>
        <fullName evidence="3">DUF2889 domain-containing protein</fullName>
    </recommendedName>
</protein>
<dbReference type="AlphaFoldDB" id="A0A011NRK1"/>